<name>A0ABR7IJT4_9FIRM</name>
<feature type="domain" description="DUF551" evidence="1">
    <location>
        <begin position="5"/>
        <end position="86"/>
    </location>
</feature>
<keyword evidence="3" id="KW-1185">Reference proteome</keyword>
<sequence>MSNNWISVKERLPDMELSNETSFRKEYKSQNVLVQTKRDEIFAAYCVRLTCNNKKYKEEIDWYTHGTGGRKMKIMSKVVAWMELPECYQEKD</sequence>
<comment type="caution">
    <text evidence="2">The sequence shown here is derived from an EMBL/GenBank/DDBJ whole genome shotgun (WGS) entry which is preliminary data.</text>
</comment>
<protein>
    <submittedName>
        <fullName evidence="2">DUF551 domain-containing protein</fullName>
    </submittedName>
</protein>
<accession>A0ABR7IJT4</accession>
<proteinExistence type="predicted"/>
<evidence type="ECO:0000313" key="3">
    <source>
        <dbReference type="Proteomes" id="UP000649826"/>
    </source>
</evidence>
<dbReference type="InterPro" id="IPR007539">
    <property type="entry name" value="DUF551"/>
</dbReference>
<gene>
    <name evidence="2" type="ORF">H8Z82_11355</name>
</gene>
<dbReference type="Proteomes" id="UP000649826">
    <property type="component" value="Unassembled WGS sequence"/>
</dbReference>
<reference evidence="2 3" key="1">
    <citation type="submission" date="2020-08" db="EMBL/GenBank/DDBJ databases">
        <title>Genome public.</title>
        <authorList>
            <person name="Liu C."/>
            <person name="Sun Q."/>
        </authorList>
    </citation>
    <scope>NUCLEOTIDE SEQUENCE [LARGE SCALE GENOMIC DNA]</scope>
    <source>
        <strain evidence="2 3">M29</strain>
    </source>
</reference>
<organism evidence="2 3">
    <name type="scientific">Blautia difficilis</name>
    <dbReference type="NCBI Taxonomy" id="2763027"/>
    <lineage>
        <taxon>Bacteria</taxon>
        <taxon>Bacillati</taxon>
        <taxon>Bacillota</taxon>
        <taxon>Clostridia</taxon>
        <taxon>Lachnospirales</taxon>
        <taxon>Lachnospiraceae</taxon>
        <taxon>Blautia</taxon>
    </lineage>
</organism>
<evidence type="ECO:0000259" key="1">
    <source>
        <dbReference type="Pfam" id="PF04448"/>
    </source>
</evidence>
<dbReference type="Pfam" id="PF04448">
    <property type="entry name" value="DUF551"/>
    <property type="match status" value="1"/>
</dbReference>
<dbReference type="RefSeq" id="WP_186995182.1">
    <property type="nucleotide sequence ID" value="NZ_JACOQG010000018.1"/>
</dbReference>
<dbReference type="EMBL" id="JACOQG010000018">
    <property type="protein sequence ID" value="MBC5780237.1"/>
    <property type="molecule type" value="Genomic_DNA"/>
</dbReference>
<evidence type="ECO:0000313" key="2">
    <source>
        <dbReference type="EMBL" id="MBC5780237.1"/>
    </source>
</evidence>